<accession>A0A3S5AEP9</accession>
<keyword evidence="2" id="KW-1185">Reference proteome</keyword>
<dbReference type="Proteomes" id="UP000784294">
    <property type="component" value="Unassembled WGS sequence"/>
</dbReference>
<name>A0A3S5AEP9_9PLAT</name>
<reference evidence="1" key="1">
    <citation type="submission" date="2018-11" db="EMBL/GenBank/DDBJ databases">
        <authorList>
            <consortium name="Pathogen Informatics"/>
        </authorList>
    </citation>
    <scope>NUCLEOTIDE SEQUENCE</scope>
</reference>
<dbReference type="EMBL" id="CAAALY010249140">
    <property type="protein sequence ID" value="VEL35125.1"/>
    <property type="molecule type" value="Genomic_DNA"/>
</dbReference>
<proteinExistence type="predicted"/>
<dbReference type="AlphaFoldDB" id="A0A3S5AEP9"/>
<sequence length="168" mass="18532">MLISLPAPPYVAANQESFTGTLMSRMPSLNLHSSDFLSDKISFSVSPLDLAILLKDERYQVNKSSNRLPVDPVCVVVLCNLENASGICSLAKSLVELFTDAAERNLSSELPFTVRNRPQISLHTNKMNIFSGEIEAVPKTIGKLWECFAHVILITADVSCNFLYTLLV</sequence>
<comment type="caution">
    <text evidence="1">The sequence shown here is derived from an EMBL/GenBank/DDBJ whole genome shotgun (WGS) entry which is preliminary data.</text>
</comment>
<protein>
    <submittedName>
        <fullName evidence="1">Uncharacterized protein</fullName>
    </submittedName>
</protein>
<evidence type="ECO:0000313" key="2">
    <source>
        <dbReference type="Proteomes" id="UP000784294"/>
    </source>
</evidence>
<gene>
    <name evidence="1" type="ORF">PXEA_LOCUS28565</name>
</gene>
<organism evidence="1 2">
    <name type="scientific">Protopolystoma xenopodis</name>
    <dbReference type="NCBI Taxonomy" id="117903"/>
    <lineage>
        <taxon>Eukaryota</taxon>
        <taxon>Metazoa</taxon>
        <taxon>Spiralia</taxon>
        <taxon>Lophotrochozoa</taxon>
        <taxon>Platyhelminthes</taxon>
        <taxon>Monogenea</taxon>
        <taxon>Polyopisthocotylea</taxon>
        <taxon>Polystomatidea</taxon>
        <taxon>Polystomatidae</taxon>
        <taxon>Protopolystoma</taxon>
    </lineage>
</organism>
<evidence type="ECO:0000313" key="1">
    <source>
        <dbReference type="EMBL" id="VEL35125.1"/>
    </source>
</evidence>